<reference evidence="1" key="1">
    <citation type="submission" date="2014-11" db="EMBL/GenBank/DDBJ databases">
        <authorList>
            <person name="Amaro Gonzalez C."/>
        </authorList>
    </citation>
    <scope>NUCLEOTIDE SEQUENCE</scope>
</reference>
<reference evidence="1" key="2">
    <citation type="journal article" date="2015" name="Fish Shellfish Immunol.">
        <title>Early steps in the European eel (Anguilla anguilla)-Vibrio vulnificus interaction in the gills: Role of the RtxA13 toxin.</title>
        <authorList>
            <person name="Callol A."/>
            <person name="Pajuelo D."/>
            <person name="Ebbesson L."/>
            <person name="Teles M."/>
            <person name="MacKenzie S."/>
            <person name="Amaro C."/>
        </authorList>
    </citation>
    <scope>NUCLEOTIDE SEQUENCE</scope>
</reference>
<organism evidence="1">
    <name type="scientific">Anguilla anguilla</name>
    <name type="common">European freshwater eel</name>
    <name type="synonym">Muraena anguilla</name>
    <dbReference type="NCBI Taxonomy" id="7936"/>
    <lineage>
        <taxon>Eukaryota</taxon>
        <taxon>Metazoa</taxon>
        <taxon>Chordata</taxon>
        <taxon>Craniata</taxon>
        <taxon>Vertebrata</taxon>
        <taxon>Euteleostomi</taxon>
        <taxon>Actinopterygii</taxon>
        <taxon>Neopterygii</taxon>
        <taxon>Teleostei</taxon>
        <taxon>Anguilliformes</taxon>
        <taxon>Anguillidae</taxon>
        <taxon>Anguilla</taxon>
    </lineage>
</organism>
<accession>A0A0E9T533</accession>
<dbReference type="AlphaFoldDB" id="A0A0E9T533"/>
<name>A0A0E9T533_ANGAN</name>
<dbReference type="EMBL" id="GBXM01060015">
    <property type="protein sequence ID" value="JAH48562.1"/>
    <property type="molecule type" value="Transcribed_RNA"/>
</dbReference>
<sequence length="35" mass="3787">MSLSFSYINLAEIGMNSSQLGIYGLYLSEMRGAGL</sequence>
<protein>
    <submittedName>
        <fullName evidence="1">Uncharacterized protein</fullName>
    </submittedName>
</protein>
<proteinExistence type="predicted"/>
<evidence type="ECO:0000313" key="1">
    <source>
        <dbReference type="EMBL" id="JAH48562.1"/>
    </source>
</evidence>